<keyword evidence="2" id="KW-1185">Reference proteome</keyword>
<dbReference type="Proteomes" id="UP001501074">
    <property type="component" value="Unassembled WGS sequence"/>
</dbReference>
<evidence type="ECO:0000313" key="1">
    <source>
        <dbReference type="EMBL" id="GAA3592404.1"/>
    </source>
</evidence>
<dbReference type="EMBL" id="BAAAZO010000001">
    <property type="protein sequence ID" value="GAA3592404.1"/>
    <property type="molecule type" value="Genomic_DNA"/>
</dbReference>
<organism evidence="1 2">
    <name type="scientific">Kineosporia mesophila</name>
    <dbReference type="NCBI Taxonomy" id="566012"/>
    <lineage>
        <taxon>Bacteria</taxon>
        <taxon>Bacillati</taxon>
        <taxon>Actinomycetota</taxon>
        <taxon>Actinomycetes</taxon>
        <taxon>Kineosporiales</taxon>
        <taxon>Kineosporiaceae</taxon>
        <taxon>Kineosporia</taxon>
    </lineage>
</organism>
<protein>
    <submittedName>
        <fullName evidence="1">Uncharacterized protein</fullName>
    </submittedName>
</protein>
<comment type="caution">
    <text evidence="1">The sequence shown here is derived from an EMBL/GenBank/DDBJ whole genome shotgun (WGS) entry which is preliminary data.</text>
</comment>
<evidence type="ECO:0000313" key="2">
    <source>
        <dbReference type="Proteomes" id="UP001501074"/>
    </source>
</evidence>
<name>A0ABP6YWG3_9ACTN</name>
<gene>
    <name evidence="1" type="ORF">GCM10022223_03820</name>
</gene>
<reference evidence="2" key="1">
    <citation type="journal article" date="2019" name="Int. J. Syst. Evol. Microbiol.">
        <title>The Global Catalogue of Microorganisms (GCM) 10K type strain sequencing project: providing services to taxonomists for standard genome sequencing and annotation.</title>
        <authorList>
            <consortium name="The Broad Institute Genomics Platform"/>
            <consortium name="The Broad Institute Genome Sequencing Center for Infectious Disease"/>
            <person name="Wu L."/>
            <person name="Ma J."/>
        </authorList>
    </citation>
    <scope>NUCLEOTIDE SEQUENCE [LARGE SCALE GENOMIC DNA]</scope>
    <source>
        <strain evidence="2">JCM 16902</strain>
    </source>
</reference>
<accession>A0ABP6YWG3</accession>
<sequence>MLTQVPGDPPGHGVEVVAQDLPVQIEHLDHVVVGEGLTALGVTMTVTVLMFCHTPTLRASCVCGIPSCV</sequence>
<proteinExistence type="predicted"/>